<dbReference type="Proteomes" id="UP001056383">
    <property type="component" value="Chromosome"/>
</dbReference>
<dbReference type="EMBL" id="CP095474">
    <property type="protein sequence ID" value="URN15049.1"/>
    <property type="molecule type" value="Genomic_DNA"/>
</dbReference>
<keyword evidence="2" id="KW-1185">Reference proteome</keyword>
<reference evidence="1" key="1">
    <citation type="submission" date="2022-04" db="EMBL/GenBank/DDBJ databases">
        <title>Systematic whole-genome sequencing reveals an unexpected diversity among actinomycetoma pathogens and provides insights into their antibacterial susceptibilities.</title>
        <authorList>
            <person name="Watson A.K."/>
            <person name="Kepplinger B."/>
            <person name="Bakhiet S.M."/>
            <person name="Mhmoud N.A."/>
            <person name="Chapman J."/>
            <person name="Allenby N."/>
            <person name="Mickiewicz K."/>
            <person name="Goodfellow M."/>
            <person name="Fahal A.H."/>
            <person name="Errington J."/>
        </authorList>
    </citation>
    <scope>NUCLEOTIDE SEQUENCE</scope>
    <source>
        <strain evidence="1">SD 504</strain>
    </source>
</reference>
<name>A0ABY4T7U6_9ACTN</name>
<organism evidence="1 2">
    <name type="scientific">Streptomyces sudanensis</name>
    <dbReference type="NCBI Taxonomy" id="436397"/>
    <lineage>
        <taxon>Bacteria</taxon>
        <taxon>Bacillati</taxon>
        <taxon>Actinomycetota</taxon>
        <taxon>Actinomycetes</taxon>
        <taxon>Kitasatosporales</taxon>
        <taxon>Streptomycetaceae</taxon>
        <taxon>Streptomyces</taxon>
    </lineage>
</organism>
<protein>
    <recommendedName>
        <fullName evidence="3">ArsR family transcriptional regulator</fullName>
    </recommendedName>
</protein>
<accession>A0ABY4T7U6</accession>
<evidence type="ECO:0000313" key="2">
    <source>
        <dbReference type="Proteomes" id="UP001056383"/>
    </source>
</evidence>
<sequence>MLGDGRRHVDRLRGLDLLPLPDRGGGAVALTEHGQRLLDDRHFTVSAHSAKPLDDPDYPGPDAA</sequence>
<gene>
    <name evidence="1" type="ORF">MW084_02850</name>
</gene>
<evidence type="ECO:0000313" key="1">
    <source>
        <dbReference type="EMBL" id="URN15049.1"/>
    </source>
</evidence>
<evidence type="ECO:0008006" key="3">
    <source>
        <dbReference type="Google" id="ProtNLM"/>
    </source>
</evidence>
<proteinExistence type="predicted"/>
<dbReference type="RefSeq" id="WP_010471641.1">
    <property type="nucleotide sequence ID" value="NZ_CP095474.1"/>
</dbReference>